<gene>
    <name evidence="2" type="ORF">BLX24_21070</name>
</gene>
<dbReference type="InterPro" id="IPR002716">
    <property type="entry name" value="PIN_dom"/>
</dbReference>
<dbReference type="AlphaFoldDB" id="A0A1S2VGB7"/>
<comment type="caution">
    <text evidence="2">The sequence shown here is derived from an EMBL/GenBank/DDBJ whole genome shotgun (WGS) entry which is preliminary data.</text>
</comment>
<protein>
    <submittedName>
        <fullName evidence="2">Twitching motility protein PilT</fullName>
    </submittedName>
</protein>
<dbReference type="PANTHER" id="PTHR36173">
    <property type="entry name" value="RIBONUCLEASE VAPC16-RELATED"/>
    <property type="match status" value="1"/>
</dbReference>
<reference evidence="2 3" key="1">
    <citation type="submission" date="2016-10" db="EMBL/GenBank/DDBJ databases">
        <title>Arsenicibacter rosenii gen. nov., sp. nov., an efficient arsenic-methylating bacterium isolated from an arsenic-contaminated paddy soil.</title>
        <authorList>
            <person name="Huang K."/>
        </authorList>
    </citation>
    <scope>NUCLEOTIDE SEQUENCE [LARGE SCALE GENOMIC DNA]</scope>
    <source>
        <strain evidence="2 3">SM-1</strain>
    </source>
</reference>
<evidence type="ECO:0000259" key="1">
    <source>
        <dbReference type="Pfam" id="PF01850"/>
    </source>
</evidence>
<sequence length="127" mass="14592">MNFLLDTHTFIWFAEGDEQLSSTALTLIQDPNNRILVSTISVWKMAIKINLGKLTLVNPLQQLVDNLQQQQIELIAPTLDAIYSIQNLPLFHRDPFDRMLIALAIDQKLSIIGRDVVFDRYAVSRVW</sequence>
<dbReference type="Proteomes" id="UP000181790">
    <property type="component" value="Unassembled WGS sequence"/>
</dbReference>
<dbReference type="RefSeq" id="WP_071505177.1">
    <property type="nucleotide sequence ID" value="NZ_MORL01000014.1"/>
</dbReference>
<dbReference type="InterPro" id="IPR029060">
    <property type="entry name" value="PIN-like_dom_sf"/>
</dbReference>
<dbReference type="InterPro" id="IPR041705">
    <property type="entry name" value="PIN_Sll0205"/>
</dbReference>
<feature type="domain" description="PIN" evidence="1">
    <location>
        <begin position="4"/>
        <end position="122"/>
    </location>
</feature>
<dbReference type="Pfam" id="PF01850">
    <property type="entry name" value="PIN"/>
    <property type="match status" value="1"/>
</dbReference>
<dbReference type="InterPro" id="IPR052919">
    <property type="entry name" value="TA_system_RNase"/>
</dbReference>
<dbReference type="SUPFAM" id="SSF88723">
    <property type="entry name" value="PIN domain-like"/>
    <property type="match status" value="1"/>
</dbReference>
<dbReference type="Gene3D" id="3.40.50.1010">
    <property type="entry name" value="5'-nuclease"/>
    <property type="match status" value="1"/>
</dbReference>
<proteinExistence type="predicted"/>
<organism evidence="2 3">
    <name type="scientific">Arsenicibacter rosenii</name>
    <dbReference type="NCBI Taxonomy" id="1750698"/>
    <lineage>
        <taxon>Bacteria</taxon>
        <taxon>Pseudomonadati</taxon>
        <taxon>Bacteroidota</taxon>
        <taxon>Cytophagia</taxon>
        <taxon>Cytophagales</taxon>
        <taxon>Spirosomataceae</taxon>
        <taxon>Arsenicibacter</taxon>
    </lineage>
</organism>
<evidence type="ECO:0000313" key="3">
    <source>
        <dbReference type="Proteomes" id="UP000181790"/>
    </source>
</evidence>
<dbReference type="PANTHER" id="PTHR36173:SF2">
    <property type="entry name" value="RIBONUCLEASE VAPC16"/>
    <property type="match status" value="1"/>
</dbReference>
<evidence type="ECO:0000313" key="2">
    <source>
        <dbReference type="EMBL" id="OIN57246.1"/>
    </source>
</evidence>
<name>A0A1S2VGB7_9BACT</name>
<dbReference type="CDD" id="cd09872">
    <property type="entry name" value="PIN_Sll0205-like"/>
    <property type="match status" value="1"/>
</dbReference>
<dbReference type="OrthoDB" id="9798990at2"/>
<dbReference type="EMBL" id="MORL01000014">
    <property type="protein sequence ID" value="OIN57246.1"/>
    <property type="molecule type" value="Genomic_DNA"/>
</dbReference>
<accession>A0A1S2VGB7</accession>
<keyword evidence="3" id="KW-1185">Reference proteome</keyword>